<keyword evidence="10" id="KW-0378">Hydrolase</keyword>
<feature type="active site" description="Proton acceptor" evidence="15">
    <location>
        <position position="545"/>
    </location>
</feature>
<evidence type="ECO:0000256" key="1">
    <source>
        <dbReference type="ARBA" id="ARBA00001936"/>
    </source>
</evidence>
<evidence type="ECO:0000256" key="9">
    <source>
        <dbReference type="ARBA" id="ARBA00022792"/>
    </source>
</evidence>
<dbReference type="PROSITE" id="PS01070">
    <property type="entry name" value="NUCLEASE_NON_SPEC"/>
    <property type="match status" value="1"/>
</dbReference>
<evidence type="ECO:0000256" key="16">
    <source>
        <dbReference type="PIRSR" id="PIRSR640255-2"/>
    </source>
</evidence>
<dbReference type="SMART" id="SM00477">
    <property type="entry name" value="NUC"/>
    <property type="match status" value="1"/>
</dbReference>
<comment type="caution">
    <text evidence="20">The sequence shown here is derived from an EMBL/GenBank/DDBJ whole genome shotgun (WGS) entry which is preliminary data.</text>
</comment>
<comment type="subunit">
    <text evidence="5">Homodimer.</text>
</comment>
<dbReference type="InterPro" id="IPR044929">
    <property type="entry name" value="DNA/RNA_non-sp_Endonuclease_sf"/>
</dbReference>
<keyword evidence="12" id="KW-0496">Mitochondrion</keyword>
<protein>
    <submittedName>
        <fullName evidence="20">Mitochondrial nuclease</fullName>
    </submittedName>
</protein>
<dbReference type="STRING" id="1432307.W9CA21"/>
<dbReference type="GO" id="GO:0006309">
    <property type="term" value="P:apoptotic DNA fragmentation"/>
    <property type="evidence" value="ECO:0007669"/>
    <property type="project" value="TreeGrafter"/>
</dbReference>
<accession>W9CA21</accession>
<comment type="cofactor">
    <cofactor evidence="2">
        <name>Mg(2+)</name>
        <dbReference type="ChEBI" id="CHEBI:18420"/>
    </cofactor>
</comment>
<evidence type="ECO:0000256" key="5">
    <source>
        <dbReference type="ARBA" id="ARBA00011738"/>
    </source>
</evidence>
<dbReference type="FunFam" id="3.40.570.10:FF:000004">
    <property type="entry name" value="Nuclease 1, mitochondrial"/>
    <property type="match status" value="1"/>
</dbReference>
<dbReference type="SUPFAM" id="SSF54060">
    <property type="entry name" value="His-Me finger endonucleases"/>
    <property type="match status" value="1"/>
</dbReference>
<name>W9CA21_SCLBF</name>
<feature type="domain" description="DNA/RNA non-specific endonuclease/pyrophosphatase/phosphodiesterase" evidence="19">
    <location>
        <begin position="480"/>
        <end position="694"/>
    </location>
</feature>
<dbReference type="EMBL" id="AYSA01000369">
    <property type="protein sequence ID" value="ESZ92648.1"/>
    <property type="molecule type" value="Genomic_DNA"/>
</dbReference>
<feature type="domain" description="ENPP1-3/EXOG-like endonuclease/phosphodiesterase" evidence="18">
    <location>
        <begin position="481"/>
        <end position="694"/>
    </location>
</feature>
<dbReference type="GO" id="GO:0004521">
    <property type="term" value="F:RNA endonuclease activity"/>
    <property type="evidence" value="ECO:0007669"/>
    <property type="project" value="TreeGrafter"/>
</dbReference>
<keyword evidence="8" id="KW-0255">Endonuclease</keyword>
<evidence type="ECO:0000256" key="13">
    <source>
        <dbReference type="ARBA" id="ARBA00023136"/>
    </source>
</evidence>
<keyword evidence="11" id="KW-0460">Magnesium</keyword>
<dbReference type="PANTHER" id="PTHR13966:SF5">
    <property type="entry name" value="ENDONUCLEASE G, MITOCHONDRIAL"/>
    <property type="match status" value="1"/>
</dbReference>
<evidence type="ECO:0000256" key="11">
    <source>
        <dbReference type="ARBA" id="ARBA00022842"/>
    </source>
</evidence>
<dbReference type="AlphaFoldDB" id="W9CA21"/>
<dbReference type="GO" id="GO:0046872">
    <property type="term" value="F:metal ion binding"/>
    <property type="evidence" value="ECO:0007669"/>
    <property type="project" value="UniProtKB-KW"/>
</dbReference>
<evidence type="ECO:0000259" key="18">
    <source>
        <dbReference type="SMART" id="SM00477"/>
    </source>
</evidence>
<dbReference type="InterPro" id="IPR001604">
    <property type="entry name" value="Endo_G_ENPP1-like_dom"/>
</dbReference>
<evidence type="ECO:0000256" key="15">
    <source>
        <dbReference type="PIRSR" id="PIRSR640255-1"/>
    </source>
</evidence>
<evidence type="ECO:0000256" key="8">
    <source>
        <dbReference type="ARBA" id="ARBA00022759"/>
    </source>
</evidence>
<keyword evidence="21" id="KW-1185">Reference proteome</keyword>
<dbReference type="GO" id="GO:0005743">
    <property type="term" value="C:mitochondrial inner membrane"/>
    <property type="evidence" value="ECO:0007669"/>
    <property type="project" value="UniProtKB-SubCell"/>
</dbReference>
<feature type="compositionally biased region" description="Basic and acidic residues" evidence="17">
    <location>
        <begin position="15"/>
        <end position="24"/>
    </location>
</feature>
<dbReference type="GO" id="GO:0006401">
    <property type="term" value="P:RNA catabolic process"/>
    <property type="evidence" value="ECO:0007669"/>
    <property type="project" value="UniProtKB-ARBA"/>
</dbReference>
<evidence type="ECO:0000256" key="2">
    <source>
        <dbReference type="ARBA" id="ARBA00001946"/>
    </source>
</evidence>
<proteinExistence type="inferred from homology"/>
<dbReference type="Pfam" id="PF01223">
    <property type="entry name" value="Endonuclease_NS"/>
    <property type="match status" value="1"/>
</dbReference>
<evidence type="ECO:0000259" key="19">
    <source>
        <dbReference type="SMART" id="SM00892"/>
    </source>
</evidence>
<evidence type="ECO:0000256" key="4">
    <source>
        <dbReference type="ARBA" id="ARBA00010052"/>
    </source>
</evidence>
<evidence type="ECO:0000313" key="21">
    <source>
        <dbReference type="Proteomes" id="UP000019487"/>
    </source>
</evidence>
<reference evidence="20 21" key="1">
    <citation type="journal article" date="2014" name="Genome Announc.">
        <title>Draft genome sequence of Sclerotinia borealis, a psychrophilic plant pathogenic fungus.</title>
        <authorList>
            <person name="Mardanov A.V."/>
            <person name="Beletsky A.V."/>
            <person name="Kadnikov V.V."/>
            <person name="Ignatov A.N."/>
            <person name="Ravin N.V."/>
        </authorList>
    </citation>
    <scope>NUCLEOTIDE SEQUENCE [LARGE SCALE GENOMIC DNA]</scope>
    <source>
        <strain evidence="21">F-4157</strain>
    </source>
</reference>
<dbReference type="InterPro" id="IPR044925">
    <property type="entry name" value="His-Me_finger_sf"/>
</dbReference>
<gene>
    <name evidence="20" type="ORF">SBOR_6953</name>
</gene>
<dbReference type="InterPro" id="IPR020821">
    <property type="entry name" value="ENPP1-3/EXOG-like_nuc-like"/>
</dbReference>
<dbReference type="HOGENOM" id="CLU_375150_0_0_1"/>
<evidence type="ECO:0000256" key="17">
    <source>
        <dbReference type="SAM" id="MobiDB-lite"/>
    </source>
</evidence>
<feature type="region of interest" description="Disordered" evidence="17">
    <location>
        <begin position="1"/>
        <end position="24"/>
    </location>
</feature>
<sequence length="740" mass="82566">MSESSSTLNTGNMTKSEKPKEKHPISQHLLVWEGEKNPQPDINGLFKSHLDWKVLRSMSKKDREERVVQRANFFYHCFPPPFTFGRDLYHTIYDCRKAAAKVNLLGKTGPGRPETMPFDILNHRCAKLSMDHTLREGMVEEPLKKLTPVRVENQFQEIIKKFNASELRERLDDLFTNLCRDGKFDKIVAFGTGAISVVAFTETNVGIRDKCQVQHASLLAIRQLWESFHQGKKLSIYLQEPFYTSHCVEVAKKHEMTILNGDFGHQMGWLKIDESTLVMDFNCNFPVARFVSEITRPAALYFMGAIQEDFEMIHAEERAYSSTIKFSDGGDVEIPGLGATQPTWPSFSEEYDEKSLNIEGLTVGSEYDLVVADTHPIPPGASSRRARIPTVMSKTTLAIIAGVSAATGAGITAAMYSTRSEKKLQAAAISTAAIASSTSSAHSPVPIPGGKTTIKDIIAPVDPAGLFQYGFPGPVADLATRNALVSSFDRRLRNPSWVAEHITPASLALSNGDRKHSYFVEDPSVPEKFRGKLKDYFRSGYDRGHQVPAADAKWSQDAMNDTFFLTNMCPQVGEGFNRDYWAHFEDFCRRLTTRYPSVRVVTGPLYLPKRDPADGKWRVTYEVIGNPPNIAVPTHFYKVIFAEDGTTAGPVAVGAFVLPNARIPNEKPLTDFEVPVEMVERASGLEFMTKLPVQRRKKLCDDMICSLVIKDYSDRQKAFAKGGQGKQAQAPTRTSPRNSS</sequence>
<keyword evidence="13" id="KW-0472">Membrane</keyword>
<dbReference type="InterPro" id="IPR018524">
    <property type="entry name" value="DNA/RNA_endonuclease_AS"/>
</dbReference>
<comment type="subcellular location">
    <subcellularLocation>
        <location evidence="3">Mitochondrion inner membrane</location>
    </subcellularLocation>
</comment>
<evidence type="ECO:0000256" key="6">
    <source>
        <dbReference type="ARBA" id="ARBA00022722"/>
    </source>
</evidence>
<keyword evidence="7 16" id="KW-0479">Metal-binding</keyword>
<dbReference type="Gene3D" id="3.40.570.10">
    <property type="entry name" value="Extracellular Endonuclease, subunit A"/>
    <property type="match status" value="1"/>
</dbReference>
<dbReference type="GO" id="GO:0000014">
    <property type="term" value="F:single-stranded DNA endodeoxyribonuclease activity"/>
    <property type="evidence" value="ECO:0007669"/>
    <property type="project" value="TreeGrafter"/>
</dbReference>
<evidence type="ECO:0000256" key="14">
    <source>
        <dbReference type="ARBA" id="ARBA00023211"/>
    </source>
</evidence>
<dbReference type="OrthoDB" id="5418055at2759"/>
<organism evidence="20 21">
    <name type="scientific">Sclerotinia borealis (strain F-4128)</name>
    <dbReference type="NCBI Taxonomy" id="1432307"/>
    <lineage>
        <taxon>Eukaryota</taxon>
        <taxon>Fungi</taxon>
        <taxon>Dikarya</taxon>
        <taxon>Ascomycota</taxon>
        <taxon>Pezizomycotina</taxon>
        <taxon>Leotiomycetes</taxon>
        <taxon>Helotiales</taxon>
        <taxon>Sclerotiniaceae</taxon>
        <taxon>Sclerotinia</taxon>
    </lineage>
</organism>
<evidence type="ECO:0000256" key="10">
    <source>
        <dbReference type="ARBA" id="ARBA00022801"/>
    </source>
</evidence>
<comment type="similarity">
    <text evidence="4">Belongs to the DNA/RNA non-specific endonuclease family.</text>
</comment>
<feature type="binding site" evidence="16">
    <location>
        <position position="577"/>
    </location>
    <ligand>
        <name>Mg(2+)</name>
        <dbReference type="ChEBI" id="CHEBI:18420"/>
        <note>catalytic</note>
    </ligand>
</feature>
<dbReference type="GO" id="GO:0005634">
    <property type="term" value="C:nucleus"/>
    <property type="evidence" value="ECO:0007669"/>
    <property type="project" value="UniProtKB-ARBA"/>
</dbReference>
<evidence type="ECO:0000256" key="12">
    <source>
        <dbReference type="ARBA" id="ARBA00023128"/>
    </source>
</evidence>
<keyword evidence="6" id="KW-0540">Nuclease</keyword>
<keyword evidence="9" id="KW-0999">Mitochondrion inner membrane</keyword>
<evidence type="ECO:0000256" key="3">
    <source>
        <dbReference type="ARBA" id="ARBA00004273"/>
    </source>
</evidence>
<feature type="compositionally biased region" description="Polar residues" evidence="17">
    <location>
        <begin position="726"/>
        <end position="740"/>
    </location>
</feature>
<dbReference type="Proteomes" id="UP000019487">
    <property type="component" value="Unassembled WGS sequence"/>
</dbReference>
<evidence type="ECO:0000256" key="7">
    <source>
        <dbReference type="ARBA" id="ARBA00022723"/>
    </source>
</evidence>
<keyword evidence="14" id="KW-0464">Manganese</keyword>
<dbReference type="SMART" id="SM00892">
    <property type="entry name" value="Endonuclease_NS"/>
    <property type="match status" value="1"/>
</dbReference>
<evidence type="ECO:0000313" key="20">
    <source>
        <dbReference type="EMBL" id="ESZ92648.1"/>
    </source>
</evidence>
<dbReference type="CDD" id="cd00091">
    <property type="entry name" value="NUC"/>
    <property type="match status" value="1"/>
</dbReference>
<dbReference type="PANTHER" id="PTHR13966">
    <property type="entry name" value="ENDONUCLEASE RELATED"/>
    <property type="match status" value="1"/>
</dbReference>
<comment type="cofactor">
    <cofactor evidence="1">
        <name>Mn(2+)</name>
        <dbReference type="ChEBI" id="CHEBI:29035"/>
    </cofactor>
</comment>
<dbReference type="InterPro" id="IPR040255">
    <property type="entry name" value="Non-specific_endonuclease"/>
</dbReference>
<feature type="region of interest" description="Disordered" evidence="17">
    <location>
        <begin position="719"/>
        <end position="740"/>
    </location>
</feature>
<feature type="compositionally biased region" description="Polar residues" evidence="17">
    <location>
        <begin position="1"/>
        <end position="14"/>
    </location>
</feature>
<dbReference type="GO" id="GO:0003676">
    <property type="term" value="F:nucleic acid binding"/>
    <property type="evidence" value="ECO:0007669"/>
    <property type="project" value="InterPro"/>
</dbReference>